<evidence type="ECO:0000259" key="5">
    <source>
        <dbReference type="Pfam" id="PF01764"/>
    </source>
</evidence>
<dbReference type="OrthoDB" id="426718at2759"/>
<protein>
    <submittedName>
        <fullName evidence="6">Lipase, class 3</fullName>
    </submittedName>
</protein>
<dbReference type="InterPro" id="IPR002921">
    <property type="entry name" value="Fungal_lipase-type"/>
</dbReference>
<keyword evidence="2" id="KW-0378">Hydrolase</keyword>
<dbReference type="PANTHER" id="PTHR46640">
    <property type="entry name" value="TRIACYLGLYCEROL LIPASE, PUTATIVE (AFU_ORTHOLOGUE AFUA_6G06510)-RELATED"/>
    <property type="match status" value="1"/>
</dbReference>
<dbReference type="AlphaFoldDB" id="A0A166YRQ9"/>
<feature type="domain" description="Fungal lipase-type" evidence="5">
    <location>
        <begin position="102"/>
        <end position="247"/>
    </location>
</feature>
<keyword evidence="1 4" id="KW-0732">Signal</keyword>
<gene>
    <name evidence="6" type="ORF">NOR_07211</name>
</gene>
<organism evidence="6 7">
    <name type="scientific">Metarhizium rileyi (strain RCEF 4871)</name>
    <name type="common">Nomuraea rileyi</name>
    <dbReference type="NCBI Taxonomy" id="1649241"/>
    <lineage>
        <taxon>Eukaryota</taxon>
        <taxon>Fungi</taxon>
        <taxon>Dikarya</taxon>
        <taxon>Ascomycota</taxon>
        <taxon>Pezizomycotina</taxon>
        <taxon>Sordariomycetes</taxon>
        <taxon>Hypocreomycetidae</taxon>
        <taxon>Hypocreales</taxon>
        <taxon>Clavicipitaceae</taxon>
        <taxon>Metarhizium</taxon>
    </lineage>
</organism>
<dbReference type="CDD" id="cd00519">
    <property type="entry name" value="Lipase_3"/>
    <property type="match status" value="1"/>
</dbReference>
<feature type="region of interest" description="Disordered" evidence="3">
    <location>
        <begin position="23"/>
        <end position="42"/>
    </location>
</feature>
<accession>A0A166YRQ9</accession>
<evidence type="ECO:0000256" key="1">
    <source>
        <dbReference type="ARBA" id="ARBA00022729"/>
    </source>
</evidence>
<dbReference type="Proteomes" id="UP000243498">
    <property type="component" value="Unassembled WGS sequence"/>
</dbReference>
<keyword evidence="7" id="KW-1185">Reference proteome</keyword>
<dbReference type="GO" id="GO:0016787">
    <property type="term" value="F:hydrolase activity"/>
    <property type="evidence" value="ECO:0007669"/>
    <property type="project" value="UniProtKB-KW"/>
</dbReference>
<dbReference type="Pfam" id="PF01764">
    <property type="entry name" value="Lipase_3"/>
    <property type="match status" value="1"/>
</dbReference>
<evidence type="ECO:0000313" key="6">
    <source>
        <dbReference type="EMBL" id="OAA37195.1"/>
    </source>
</evidence>
<evidence type="ECO:0000256" key="3">
    <source>
        <dbReference type="SAM" id="MobiDB-lite"/>
    </source>
</evidence>
<sequence>MLSITIGLSFLALARAESAQATTNMSSGAMPTARTLERGPSRASVSSEIYEKLSYYAQFPTSAGSPCANPPSGLVEQLYISNNKTDTQAAIYRLDARKEFILAIPGTNGNMDVLTDLNIPLVTYNVATGPPCENCKAHTGFLNGWNSIATDVERGLESALQSYPEYTITIAGHSLGGALGELAFGSLKPKPLPVKQVLTYGAPRVGNREYADYIDSLSGASDSDAGVAYRVTHFDVPEDVVPHLPPFFIGYRHPRTEFWQSTDEPTQDTTYRCYGQEALDCILSQVASVSSDAHGTYAGMKNICSGSK</sequence>
<dbReference type="Gene3D" id="3.40.50.1820">
    <property type="entry name" value="alpha/beta hydrolase"/>
    <property type="match status" value="1"/>
</dbReference>
<proteinExistence type="predicted"/>
<dbReference type="EMBL" id="AZHC01000031">
    <property type="protein sequence ID" value="OAA37195.1"/>
    <property type="molecule type" value="Genomic_DNA"/>
</dbReference>
<dbReference type="GO" id="GO:0006629">
    <property type="term" value="P:lipid metabolic process"/>
    <property type="evidence" value="ECO:0007669"/>
    <property type="project" value="InterPro"/>
</dbReference>
<reference evidence="6 7" key="1">
    <citation type="journal article" date="2016" name="Genome Biol. Evol.">
        <title>Divergent and convergent evolution of fungal pathogenicity.</title>
        <authorList>
            <person name="Shang Y."/>
            <person name="Xiao G."/>
            <person name="Zheng P."/>
            <person name="Cen K."/>
            <person name="Zhan S."/>
            <person name="Wang C."/>
        </authorList>
    </citation>
    <scope>NUCLEOTIDE SEQUENCE [LARGE SCALE GENOMIC DNA]</scope>
    <source>
        <strain evidence="6 7">RCEF 4871</strain>
    </source>
</reference>
<evidence type="ECO:0000256" key="2">
    <source>
        <dbReference type="ARBA" id="ARBA00022801"/>
    </source>
</evidence>
<name>A0A166YRQ9_METRR</name>
<evidence type="ECO:0000256" key="4">
    <source>
        <dbReference type="SAM" id="SignalP"/>
    </source>
</evidence>
<dbReference type="InterPro" id="IPR051299">
    <property type="entry name" value="AB_hydrolase_lip/est"/>
</dbReference>
<comment type="caution">
    <text evidence="6">The sequence shown here is derived from an EMBL/GenBank/DDBJ whole genome shotgun (WGS) entry which is preliminary data.</text>
</comment>
<feature type="chain" id="PRO_5007882877" evidence="4">
    <location>
        <begin position="17"/>
        <end position="308"/>
    </location>
</feature>
<dbReference type="OMA" id="MEPRRWL"/>
<dbReference type="SUPFAM" id="SSF53474">
    <property type="entry name" value="alpha/beta-Hydrolases"/>
    <property type="match status" value="1"/>
</dbReference>
<dbReference type="PANTHER" id="PTHR46640:SF1">
    <property type="entry name" value="FUNGAL LIPASE-LIKE DOMAIN-CONTAINING PROTEIN-RELATED"/>
    <property type="match status" value="1"/>
</dbReference>
<feature type="signal peptide" evidence="4">
    <location>
        <begin position="1"/>
        <end position="16"/>
    </location>
</feature>
<evidence type="ECO:0000313" key="7">
    <source>
        <dbReference type="Proteomes" id="UP000243498"/>
    </source>
</evidence>
<dbReference type="InterPro" id="IPR029058">
    <property type="entry name" value="AB_hydrolase_fold"/>
</dbReference>